<evidence type="ECO:0000313" key="4">
    <source>
        <dbReference type="Proteomes" id="UP000604046"/>
    </source>
</evidence>
<dbReference type="PANTHER" id="PTHR34009:SF2">
    <property type="entry name" value="PROTEIN STAR"/>
    <property type="match status" value="1"/>
</dbReference>
<organism evidence="3 4">
    <name type="scientific">Symbiodinium natans</name>
    <dbReference type="NCBI Taxonomy" id="878477"/>
    <lineage>
        <taxon>Eukaryota</taxon>
        <taxon>Sar</taxon>
        <taxon>Alveolata</taxon>
        <taxon>Dinophyceae</taxon>
        <taxon>Suessiales</taxon>
        <taxon>Symbiodiniaceae</taxon>
        <taxon>Symbiodinium</taxon>
    </lineage>
</organism>
<accession>A0A812V1A1</accession>
<dbReference type="InterPro" id="IPR029063">
    <property type="entry name" value="SAM-dependent_MTases_sf"/>
</dbReference>
<dbReference type="GO" id="GO:0005789">
    <property type="term" value="C:endoplasmic reticulum membrane"/>
    <property type="evidence" value="ECO:0007669"/>
    <property type="project" value="TreeGrafter"/>
</dbReference>
<evidence type="ECO:0000259" key="2">
    <source>
        <dbReference type="Pfam" id="PF05050"/>
    </source>
</evidence>
<dbReference type="Pfam" id="PF05050">
    <property type="entry name" value="Methyltransf_21"/>
    <property type="match status" value="1"/>
</dbReference>
<reference evidence="3" key="1">
    <citation type="submission" date="2021-02" db="EMBL/GenBank/DDBJ databases">
        <authorList>
            <person name="Dougan E. K."/>
            <person name="Rhodes N."/>
            <person name="Thang M."/>
            <person name="Chan C."/>
        </authorList>
    </citation>
    <scope>NUCLEOTIDE SEQUENCE</scope>
</reference>
<dbReference type="InterPro" id="IPR053202">
    <property type="entry name" value="EGF_Rcpt_Signaling_Reg"/>
</dbReference>
<dbReference type="Gene3D" id="3.40.50.150">
    <property type="entry name" value="Vaccinia Virus protein VP39"/>
    <property type="match status" value="1"/>
</dbReference>
<dbReference type="SUPFAM" id="SSF53335">
    <property type="entry name" value="S-adenosyl-L-methionine-dependent methyltransferases"/>
    <property type="match status" value="1"/>
</dbReference>
<dbReference type="PANTHER" id="PTHR34009">
    <property type="entry name" value="PROTEIN STAR"/>
    <property type="match status" value="1"/>
</dbReference>
<keyword evidence="1" id="KW-0732">Signal</keyword>
<comment type="caution">
    <text evidence="3">The sequence shown here is derived from an EMBL/GenBank/DDBJ whole genome shotgun (WGS) entry which is preliminary data.</text>
</comment>
<dbReference type="GO" id="GO:0006888">
    <property type="term" value="P:endoplasmic reticulum to Golgi vesicle-mediated transport"/>
    <property type="evidence" value="ECO:0007669"/>
    <property type="project" value="TreeGrafter"/>
</dbReference>
<sequence>MCFLHGAAQNLCPVAILLIVLGPGLCKGSHCDVDIDSFSTVQTQIVPKPTQSFQNGTVVCFGNACRSPHTTPAYDWKKDWQNYLVSGTAGKVPGPLDHCCPACDSILTKGCSNSRKEEHILLSHILPFMQQQETPPEPPVFVELGGFDGWWETNTHFLEGCLGWKGLMIEGSPANFEILQRNRPNTVKIGSAICNETSTVTFASDGRSGGNVATGKNGVSVPCAPLQSFLDLLDVRHVSFFSLDVEGYELNVLKSIDWTKASIATMVVEELQWHKQKNEEVRQLLQEDAGFDFLGATCWKEVACDSFWINKKFVDVTAAKQHLLTNPFPEGKYEINGCKPTRA</sequence>
<dbReference type="GO" id="GO:0016197">
    <property type="term" value="P:endosomal transport"/>
    <property type="evidence" value="ECO:0007669"/>
    <property type="project" value="TreeGrafter"/>
</dbReference>
<dbReference type="OrthoDB" id="2154188at2759"/>
<feature type="domain" description="Methyltransferase FkbM" evidence="2">
    <location>
        <begin position="148"/>
        <end position="292"/>
    </location>
</feature>
<feature type="chain" id="PRO_5032401322" description="Methyltransferase FkbM domain-containing protein" evidence="1">
    <location>
        <begin position="29"/>
        <end position="343"/>
    </location>
</feature>
<dbReference type="InterPro" id="IPR006342">
    <property type="entry name" value="FkbM_mtfrase"/>
</dbReference>
<keyword evidence="4" id="KW-1185">Reference proteome</keyword>
<proteinExistence type="predicted"/>
<dbReference type="AlphaFoldDB" id="A0A812V1A1"/>
<name>A0A812V1A1_9DINO</name>
<dbReference type="GO" id="GO:0005794">
    <property type="term" value="C:Golgi apparatus"/>
    <property type="evidence" value="ECO:0007669"/>
    <property type="project" value="TreeGrafter"/>
</dbReference>
<dbReference type="GO" id="GO:0005886">
    <property type="term" value="C:plasma membrane"/>
    <property type="evidence" value="ECO:0007669"/>
    <property type="project" value="TreeGrafter"/>
</dbReference>
<dbReference type="EMBL" id="CAJNDS010002775">
    <property type="protein sequence ID" value="CAE7592403.1"/>
    <property type="molecule type" value="Genomic_DNA"/>
</dbReference>
<feature type="signal peptide" evidence="1">
    <location>
        <begin position="1"/>
        <end position="28"/>
    </location>
</feature>
<dbReference type="Proteomes" id="UP000604046">
    <property type="component" value="Unassembled WGS sequence"/>
</dbReference>
<protein>
    <recommendedName>
        <fullName evidence="2">Methyltransferase FkbM domain-containing protein</fullName>
    </recommendedName>
</protein>
<gene>
    <name evidence="3" type="ORF">SNAT2548_LOCUS33722</name>
</gene>
<dbReference type="GO" id="GO:0031902">
    <property type="term" value="C:late endosome membrane"/>
    <property type="evidence" value="ECO:0007669"/>
    <property type="project" value="TreeGrafter"/>
</dbReference>
<evidence type="ECO:0000256" key="1">
    <source>
        <dbReference type="SAM" id="SignalP"/>
    </source>
</evidence>
<evidence type="ECO:0000313" key="3">
    <source>
        <dbReference type="EMBL" id="CAE7592403.1"/>
    </source>
</evidence>